<accession>A0ABQ9G043</accession>
<evidence type="ECO:0000256" key="1">
    <source>
        <dbReference type="SAM" id="MobiDB-lite"/>
    </source>
</evidence>
<organism evidence="2 3">
    <name type="scientific">Dryococelus australis</name>
    <dbReference type="NCBI Taxonomy" id="614101"/>
    <lineage>
        <taxon>Eukaryota</taxon>
        <taxon>Metazoa</taxon>
        <taxon>Ecdysozoa</taxon>
        <taxon>Arthropoda</taxon>
        <taxon>Hexapoda</taxon>
        <taxon>Insecta</taxon>
        <taxon>Pterygota</taxon>
        <taxon>Neoptera</taxon>
        <taxon>Polyneoptera</taxon>
        <taxon>Phasmatodea</taxon>
        <taxon>Verophasmatodea</taxon>
        <taxon>Anareolatae</taxon>
        <taxon>Phasmatidae</taxon>
        <taxon>Eurycanthinae</taxon>
        <taxon>Dryococelus</taxon>
    </lineage>
</organism>
<evidence type="ECO:0000313" key="2">
    <source>
        <dbReference type="EMBL" id="KAJ8865854.1"/>
    </source>
</evidence>
<dbReference type="EMBL" id="JARBHB010000017">
    <property type="protein sequence ID" value="KAJ8865854.1"/>
    <property type="molecule type" value="Genomic_DNA"/>
</dbReference>
<evidence type="ECO:0008006" key="4">
    <source>
        <dbReference type="Google" id="ProtNLM"/>
    </source>
</evidence>
<dbReference type="Proteomes" id="UP001159363">
    <property type="component" value="Chromosome 16"/>
</dbReference>
<gene>
    <name evidence="2" type="ORF">PR048_033377</name>
</gene>
<sequence>MRADSIMCYDQREGCSHSKAQVIIARRLASKRKQPIFYDFDKKYYKRQTVRTIIVSDMGGGNLCLWKNLQISASKVSFTNHLIKLLRNNFLDYGIRLVAEITTTPHRPSLNIEYECFCSETNSIFHRERVCKTYISAKRPYLTSQLLIKYMGNYTEEENAISNNGSRVYVCREIEPGCRVVTGGWRDDVTQGREGLGAASIPVAGRALTGGRDFADRDSSVPNPLPFPPAGNHPIMTTRAPRSVVRLIARPCKRHPPLHGGPRLQSRGSGRGAGCRCAEGEEGLAPPTAAGRATGLPPSGRAGQRAPSVGVRARWKQHCCVRRRTLNIPCDRGLVRVARGGAARRHAAGDGAGRRRRRVPLLAGKTTTAAVSRATDFSIAAIMGRGQRSDARLSSRDLQTFEFTTDFYQHTPIDLLHRCDLPPMHRFDSTAATSRNVTELHCHNTAASGLTRPSGNSAPINERFTTVCPNHVQFTQKGSDLTSRQQPMEKRRRLENVQLDFTVPAVLQPASFLHWLLHRCEATPFLTELHVRRDKISVKHVHTEVDFVIGSQFIRHALDNSEPIADWIGNTCSNIGHSPGKQPMDTQLRLEYTQDCGNWSFCSRISERPGKYFWRLETEQKSLCERERERETWIVCLPTYSVVHWPREALGVKVVSNWLLQATKNFPIVGQQNFSSSFQDKLDVQLDRSSLDSTWTTLNQ</sequence>
<reference evidence="2 3" key="1">
    <citation type="submission" date="2023-02" db="EMBL/GenBank/DDBJ databases">
        <title>LHISI_Scaffold_Assembly.</title>
        <authorList>
            <person name="Stuart O.P."/>
            <person name="Cleave R."/>
            <person name="Magrath M.J.L."/>
            <person name="Mikheyev A.S."/>
        </authorList>
    </citation>
    <scope>NUCLEOTIDE SEQUENCE [LARGE SCALE GENOMIC DNA]</scope>
    <source>
        <strain evidence="2">Daus_M_001</strain>
        <tissue evidence="2">Leg muscle</tissue>
    </source>
</reference>
<proteinExistence type="predicted"/>
<name>A0ABQ9G043_9NEOP</name>
<protein>
    <recommendedName>
        <fullName evidence="4">SWIM-type domain-containing protein</fullName>
    </recommendedName>
</protein>
<evidence type="ECO:0000313" key="3">
    <source>
        <dbReference type="Proteomes" id="UP001159363"/>
    </source>
</evidence>
<feature type="region of interest" description="Disordered" evidence="1">
    <location>
        <begin position="252"/>
        <end position="308"/>
    </location>
</feature>
<comment type="caution">
    <text evidence="2">The sequence shown here is derived from an EMBL/GenBank/DDBJ whole genome shotgun (WGS) entry which is preliminary data.</text>
</comment>
<keyword evidence="3" id="KW-1185">Reference proteome</keyword>